<reference evidence="5 6" key="1">
    <citation type="submission" date="2018-01" db="EMBL/GenBank/DDBJ databases">
        <authorList>
            <person name="Gaut B.S."/>
            <person name="Morton B.R."/>
            <person name="Clegg M.T."/>
            <person name="Duvall M.R."/>
        </authorList>
    </citation>
    <scope>NUCLEOTIDE SEQUENCE [LARGE SCALE GENOMIC DNA]</scope>
    <source>
        <strain evidence="5 6">HR-AV</strain>
    </source>
</reference>
<feature type="domain" description="HTH lacI-type" evidence="4">
    <location>
        <begin position="5"/>
        <end position="59"/>
    </location>
</feature>
<evidence type="ECO:0000313" key="6">
    <source>
        <dbReference type="Proteomes" id="UP000236893"/>
    </source>
</evidence>
<dbReference type="SUPFAM" id="SSF47413">
    <property type="entry name" value="lambda repressor-like DNA-binding domains"/>
    <property type="match status" value="1"/>
</dbReference>
<dbReference type="SUPFAM" id="SSF53822">
    <property type="entry name" value="Periplasmic binding protein-like I"/>
    <property type="match status" value="1"/>
</dbReference>
<protein>
    <submittedName>
        <fullName evidence="5">LacI family transcriptional regulator</fullName>
    </submittedName>
</protein>
<dbReference type="AlphaFoldDB" id="A0A2S5A235"/>
<evidence type="ECO:0000313" key="5">
    <source>
        <dbReference type="EMBL" id="POY36615.1"/>
    </source>
</evidence>
<dbReference type="InterPro" id="IPR028082">
    <property type="entry name" value="Peripla_BP_I"/>
</dbReference>
<evidence type="ECO:0000259" key="4">
    <source>
        <dbReference type="PROSITE" id="PS50932"/>
    </source>
</evidence>
<keyword evidence="2" id="KW-0238">DNA-binding</keyword>
<dbReference type="GO" id="GO:0000976">
    <property type="term" value="F:transcription cis-regulatory region binding"/>
    <property type="evidence" value="ECO:0007669"/>
    <property type="project" value="TreeGrafter"/>
</dbReference>
<dbReference type="PANTHER" id="PTHR30146:SF109">
    <property type="entry name" value="HTH-TYPE TRANSCRIPTIONAL REGULATOR GALS"/>
    <property type="match status" value="1"/>
</dbReference>
<keyword evidence="6" id="KW-1185">Reference proteome</keyword>
<dbReference type="InterPro" id="IPR000843">
    <property type="entry name" value="HTH_LacI"/>
</dbReference>
<sequence length="336" mass="37799">MKKPVTIKDLSKHLLLSTSTISRALTNDKNIRKETREKVLQAAQELGYKPNLTAVNLKLGRSNSVGVIVPEMITPFASQVLEGIQEILWPEGYRVIIAQSEEDPQTEKKNLQLMEQFQVDGIIICVCDQAVNQSLYLQIQQKGIPMVFYDRISKEMEGSQVIVDDYMKSVFMVEHLIQTGRKNIVHLHGPSYINNSAERFKGYKKALEKHKIPYSPELVIKTGLTFDDGMNAARQLLESNLPFDSIFAFTDTLAIGAMNYLREQNIKIPEQVAVASFSGTTLSTLVYPQLTTVEQPLKEMGRTAAEMILNKISDKSYEDKTVVLDAKIKIRASTTV</sequence>
<gene>
    <name evidence="5" type="ORF">C3K47_09580</name>
</gene>
<dbReference type="SMART" id="SM00354">
    <property type="entry name" value="HTH_LACI"/>
    <property type="match status" value="1"/>
</dbReference>
<comment type="caution">
    <text evidence="5">The sequence shown here is derived from an EMBL/GenBank/DDBJ whole genome shotgun (WGS) entry which is preliminary data.</text>
</comment>
<proteinExistence type="predicted"/>
<dbReference type="OrthoDB" id="9803256at2"/>
<name>A0A2S5A235_9SPHI</name>
<dbReference type="Pfam" id="PF00356">
    <property type="entry name" value="LacI"/>
    <property type="match status" value="1"/>
</dbReference>
<evidence type="ECO:0000256" key="3">
    <source>
        <dbReference type="ARBA" id="ARBA00023163"/>
    </source>
</evidence>
<dbReference type="PROSITE" id="PS50932">
    <property type="entry name" value="HTH_LACI_2"/>
    <property type="match status" value="1"/>
</dbReference>
<dbReference type="InterPro" id="IPR010982">
    <property type="entry name" value="Lambda_DNA-bd_dom_sf"/>
</dbReference>
<dbReference type="PANTHER" id="PTHR30146">
    <property type="entry name" value="LACI-RELATED TRANSCRIPTIONAL REPRESSOR"/>
    <property type="match status" value="1"/>
</dbReference>
<dbReference type="CDD" id="cd01392">
    <property type="entry name" value="HTH_LacI"/>
    <property type="match status" value="1"/>
</dbReference>
<dbReference type="RefSeq" id="WP_103788918.1">
    <property type="nucleotide sequence ID" value="NZ_PQVF01000006.1"/>
</dbReference>
<keyword evidence="3" id="KW-0804">Transcription</keyword>
<dbReference type="CDD" id="cd06267">
    <property type="entry name" value="PBP1_LacI_sugar_binding-like"/>
    <property type="match status" value="1"/>
</dbReference>
<dbReference type="Pfam" id="PF00532">
    <property type="entry name" value="Peripla_BP_1"/>
    <property type="match status" value="1"/>
</dbReference>
<dbReference type="Proteomes" id="UP000236893">
    <property type="component" value="Unassembled WGS sequence"/>
</dbReference>
<dbReference type="Gene3D" id="1.10.260.40">
    <property type="entry name" value="lambda repressor-like DNA-binding domains"/>
    <property type="match status" value="1"/>
</dbReference>
<dbReference type="Gene3D" id="3.40.50.2300">
    <property type="match status" value="2"/>
</dbReference>
<dbReference type="InterPro" id="IPR001761">
    <property type="entry name" value="Peripla_BP/Lac1_sug-bd_dom"/>
</dbReference>
<accession>A0A2S5A235</accession>
<organism evidence="5 6">
    <name type="scientific">Solitalea longa</name>
    <dbReference type="NCBI Taxonomy" id="2079460"/>
    <lineage>
        <taxon>Bacteria</taxon>
        <taxon>Pseudomonadati</taxon>
        <taxon>Bacteroidota</taxon>
        <taxon>Sphingobacteriia</taxon>
        <taxon>Sphingobacteriales</taxon>
        <taxon>Sphingobacteriaceae</taxon>
        <taxon>Solitalea</taxon>
    </lineage>
</organism>
<dbReference type="EMBL" id="PQVF01000006">
    <property type="protein sequence ID" value="POY36615.1"/>
    <property type="molecule type" value="Genomic_DNA"/>
</dbReference>
<evidence type="ECO:0000256" key="2">
    <source>
        <dbReference type="ARBA" id="ARBA00023125"/>
    </source>
</evidence>
<dbReference type="GO" id="GO:0003700">
    <property type="term" value="F:DNA-binding transcription factor activity"/>
    <property type="evidence" value="ECO:0007669"/>
    <property type="project" value="TreeGrafter"/>
</dbReference>
<keyword evidence="1" id="KW-0805">Transcription regulation</keyword>
<evidence type="ECO:0000256" key="1">
    <source>
        <dbReference type="ARBA" id="ARBA00023015"/>
    </source>
</evidence>